<dbReference type="EMBL" id="LWBR01000013">
    <property type="protein sequence ID" value="KZN96936.1"/>
    <property type="molecule type" value="Genomic_DNA"/>
</dbReference>
<evidence type="ECO:0000313" key="2">
    <source>
        <dbReference type="Proteomes" id="UP000076476"/>
    </source>
</evidence>
<organism evidence="1 2">
    <name type="scientific">Aeribacillus pallidus</name>
    <dbReference type="NCBI Taxonomy" id="33936"/>
    <lineage>
        <taxon>Bacteria</taxon>
        <taxon>Bacillati</taxon>
        <taxon>Bacillota</taxon>
        <taxon>Bacilli</taxon>
        <taxon>Bacillales</taxon>
        <taxon>Bacillaceae</taxon>
        <taxon>Aeribacillus</taxon>
    </lineage>
</organism>
<dbReference type="Proteomes" id="UP000076476">
    <property type="component" value="Unassembled WGS sequence"/>
</dbReference>
<name>A0A165YCJ0_9BACI</name>
<accession>A0A165YCJ0</accession>
<evidence type="ECO:0000313" key="1">
    <source>
        <dbReference type="EMBL" id="KZN96936.1"/>
    </source>
</evidence>
<comment type="caution">
    <text evidence="1">The sequence shown here is derived from an EMBL/GenBank/DDBJ whole genome shotgun (WGS) entry which is preliminary data.</text>
</comment>
<protein>
    <submittedName>
        <fullName evidence="1">Uncharacterized protein</fullName>
    </submittedName>
</protein>
<dbReference type="AlphaFoldDB" id="A0A165YCJ0"/>
<sequence>MVFYFLCEILLVRTIWATSMHCGYVIKTFKNKNCGFQNVHLDMNVFSTIPDFRREKKLLSFAEQPPYCVAQVRKSAFIFYLSFFAEL</sequence>
<reference evidence="1 2" key="1">
    <citation type="submission" date="2016-04" db="EMBL/GenBank/DDBJ databases">
        <title>Draft genome sequence of Aeribacillus pallidus 8m3 from petroleum reservoir.</title>
        <authorList>
            <person name="Poltaraus A.B."/>
            <person name="Nazina T.N."/>
            <person name="Tourova T.P."/>
            <person name="Malakho S.M."/>
            <person name="Korshunova A.V."/>
            <person name="Sokolova D.S."/>
        </authorList>
    </citation>
    <scope>NUCLEOTIDE SEQUENCE [LARGE SCALE GENOMIC DNA]</scope>
    <source>
        <strain evidence="1 2">8m3</strain>
    </source>
</reference>
<proteinExistence type="predicted"/>
<keyword evidence="2" id="KW-1185">Reference proteome</keyword>
<gene>
    <name evidence="1" type="ORF">AZI98_04960</name>
</gene>